<dbReference type="Pfam" id="PF00072">
    <property type="entry name" value="Response_reg"/>
    <property type="match status" value="1"/>
</dbReference>
<dbReference type="AlphaFoldDB" id="R3W208"/>
<dbReference type="CDD" id="cd17535">
    <property type="entry name" value="REC_NarL-like"/>
    <property type="match status" value="1"/>
</dbReference>
<reference evidence="8 9" key="1">
    <citation type="submission" date="2013-02" db="EMBL/GenBank/DDBJ databases">
        <title>The Genome Sequence of Enterococcus phoeniculicola BAA-412.</title>
        <authorList>
            <consortium name="The Broad Institute Genome Sequencing Platform"/>
            <consortium name="The Broad Institute Genome Sequencing Center for Infectious Disease"/>
            <person name="Earl A.M."/>
            <person name="Gilmore M.S."/>
            <person name="Lebreton F."/>
            <person name="Walker B."/>
            <person name="Young S.K."/>
            <person name="Zeng Q."/>
            <person name="Gargeya S."/>
            <person name="Fitzgerald M."/>
            <person name="Haas B."/>
            <person name="Abouelleil A."/>
            <person name="Alvarado L."/>
            <person name="Arachchi H.M."/>
            <person name="Berlin A.M."/>
            <person name="Chapman S.B."/>
            <person name="Dewar J."/>
            <person name="Goldberg J."/>
            <person name="Griggs A."/>
            <person name="Gujja S."/>
            <person name="Hansen M."/>
            <person name="Howarth C."/>
            <person name="Imamovic A."/>
            <person name="Larimer J."/>
            <person name="McCowan C."/>
            <person name="Murphy C."/>
            <person name="Neiman D."/>
            <person name="Pearson M."/>
            <person name="Priest M."/>
            <person name="Roberts A."/>
            <person name="Saif S."/>
            <person name="Shea T."/>
            <person name="Sisk P."/>
            <person name="Sykes S."/>
            <person name="Wortman J."/>
            <person name="Nusbaum C."/>
            <person name="Birren B."/>
        </authorList>
    </citation>
    <scope>NUCLEOTIDE SEQUENCE [LARGE SCALE GENOMIC DNA]</scope>
    <source>
        <strain evidence="8 9">ATCC BAA-412</strain>
    </source>
</reference>
<dbReference type="CDD" id="cd06170">
    <property type="entry name" value="LuxR_C_like"/>
    <property type="match status" value="1"/>
</dbReference>
<keyword evidence="3" id="KW-0238">DNA-binding</keyword>
<evidence type="ECO:0008006" key="10">
    <source>
        <dbReference type="Google" id="ProtNLM"/>
    </source>
</evidence>
<dbReference type="EMBL" id="AJAT01000018">
    <property type="protein sequence ID" value="EOL41707.1"/>
    <property type="molecule type" value="Genomic_DNA"/>
</dbReference>
<dbReference type="OrthoDB" id="9780153at2"/>
<dbReference type="SUPFAM" id="SSF46894">
    <property type="entry name" value="C-terminal effector domain of the bipartite response regulators"/>
    <property type="match status" value="1"/>
</dbReference>
<dbReference type="Pfam" id="PF00196">
    <property type="entry name" value="GerE"/>
    <property type="match status" value="1"/>
</dbReference>
<evidence type="ECO:0000259" key="7">
    <source>
        <dbReference type="PROSITE" id="PS50110"/>
    </source>
</evidence>
<comment type="caution">
    <text evidence="8">The sequence shown here is derived from an EMBL/GenBank/DDBJ whole genome shotgun (WGS) entry which is preliminary data.</text>
</comment>
<feature type="domain" description="Response regulatory" evidence="7">
    <location>
        <begin position="2"/>
        <end position="119"/>
    </location>
</feature>
<keyword evidence="1 5" id="KW-0597">Phosphoprotein</keyword>
<dbReference type="SUPFAM" id="SSF52172">
    <property type="entry name" value="CheY-like"/>
    <property type="match status" value="1"/>
</dbReference>
<dbReference type="SMART" id="SM00448">
    <property type="entry name" value="REC"/>
    <property type="match status" value="1"/>
</dbReference>
<evidence type="ECO:0000256" key="5">
    <source>
        <dbReference type="PROSITE-ProRule" id="PRU00169"/>
    </source>
</evidence>
<dbReference type="GO" id="GO:0006355">
    <property type="term" value="P:regulation of DNA-templated transcription"/>
    <property type="evidence" value="ECO:0007669"/>
    <property type="project" value="InterPro"/>
</dbReference>
<dbReference type="PATRIC" id="fig|1158610.3.peg.3260"/>
<proteinExistence type="predicted"/>
<sequence>MNILIADDHAMVRNALAFFINAQPDMRVVGDAADGHEVFMKLERLPVDVVLMDISMPPGENGLLTTKRVKESYSKVKVIMLTMHDEESYVRESLSAHAEGFILKNANDEILLEGIRKVYGGSRYYAGYTENELSEIELSDGDPLYASLSKREKEILPLIALGYNNKDISERLFISVKTVEVHKANIRKKLNIDGYAGLLRYSLKHHLVDF</sequence>
<dbReference type="eggNOG" id="COG2197">
    <property type="taxonomic scope" value="Bacteria"/>
</dbReference>
<dbReference type="PANTHER" id="PTHR43214:SF43">
    <property type="entry name" value="TWO-COMPONENT RESPONSE REGULATOR"/>
    <property type="match status" value="1"/>
</dbReference>
<evidence type="ECO:0000256" key="4">
    <source>
        <dbReference type="ARBA" id="ARBA00023163"/>
    </source>
</evidence>
<evidence type="ECO:0000256" key="3">
    <source>
        <dbReference type="ARBA" id="ARBA00023125"/>
    </source>
</evidence>
<dbReference type="PRINTS" id="PR00038">
    <property type="entry name" value="HTHLUXR"/>
</dbReference>
<dbReference type="RefSeq" id="WP_010769903.1">
    <property type="nucleotide sequence ID" value="NZ_ASWE01000001.1"/>
</dbReference>
<evidence type="ECO:0000313" key="9">
    <source>
        <dbReference type="Proteomes" id="UP000013785"/>
    </source>
</evidence>
<dbReference type="PANTHER" id="PTHR43214">
    <property type="entry name" value="TWO-COMPONENT RESPONSE REGULATOR"/>
    <property type="match status" value="1"/>
</dbReference>
<dbReference type="PROSITE" id="PS00622">
    <property type="entry name" value="HTH_LUXR_1"/>
    <property type="match status" value="1"/>
</dbReference>
<dbReference type="HOGENOM" id="CLU_000445_90_1_9"/>
<dbReference type="GO" id="GO:0003677">
    <property type="term" value="F:DNA binding"/>
    <property type="evidence" value="ECO:0007669"/>
    <property type="project" value="UniProtKB-KW"/>
</dbReference>
<evidence type="ECO:0000259" key="6">
    <source>
        <dbReference type="PROSITE" id="PS50043"/>
    </source>
</evidence>
<keyword evidence="9" id="KW-1185">Reference proteome</keyword>
<accession>R3W208</accession>
<name>R3W208_9ENTE</name>
<keyword evidence="4" id="KW-0804">Transcription</keyword>
<dbReference type="InterPro" id="IPR016032">
    <property type="entry name" value="Sig_transdc_resp-reg_C-effctor"/>
</dbReference>
<dbReference type="InterPro" id="IPR001789">
    <property type="entry name" value="Sig_transdc_resp-reg_receiver"/>
</dbReference>
<dbReference type="PROSITE" id="PS50043">
    <property type="entry name" value="HTH_LUXR_2"/>
    <property type="match status" value="1"/>
</dbReference>
<dbReference type="InterPro" id="IPR011006">
    <property type="entry name" value="CheY-like_superfamily"/>
</dbReference>
<evidence type="ECO:0000256" key="1">
    <source>
        <dbReference type="ARBA" id="ARBA00022553"/>
    </source>
</evidence>
<feature type="modified residue" description="4-aspartylphosphate" evidence="5">
    <location>
        <position position="53"/>
    </location>
</feature>
<dbReference type="InterPro" id="IPR000792">
    <property type="entry name" value="Tscrpt_reg_LuxR_C"/>
</dbReference>
<dbReference type="InterPro" id="IPR058245">
    <property type="entry name" value="NreC/VraR/RcsB-like_REC"/>
</dbReference>
<dbReference type="InterPro" id="IPR039420">
    <property type="entry name" value="WalR-like"/>
</dbReference>
<dbReference type="STRING" id="154621.RV11_GL002771"/>
<dbReference type="SMART" id="SM00421">
    <property type="entry name" value="HTH_LUXR"/>
    <property type="match status" value="1"/>
</dbReference>
<dbReference type="Proteomes" id="UP000013785">
    <property type="component" value="Unassembled WGS sequence"/>
</dbReference>
<gene>
    <name evidence="8" type="ORF">UC3_03272</name>
</gene>
<feature type="domain" description="HTH luxR-type" evidence="6">
    <location>
        <begin position="140"/>
        <end position="206"/>
    </location>
</feature>
<evidence type="ECO:0000313" key="8">
    <source>
        <dbReference type="EMBL" id="EOL41707.1"/>
    </source>
</evidence>
<keyword evidence="2" id="KW-0805">Transcription regulation</keyword>
<dbReference type="Gene3D" id="3.40.50.2300">
    <property type="match status" value="1"/>
</dbReference>
<protein>
    <recommendedName>
        <fullName evidence="10">LuxR family DNA-binding response regulator</fullName>
    </recommendedName>
</protein>
<dbReference type="PROSITE" id="PS50110">
    <property type="entry name" value="RESPONSE_REGULATORY"/>
    <property type="match status" value="1"/>
</dbReference>
<evidence type="ECO:0000256" key="2">
    <source>
        <dbReference type="ARBA" id="ARBA00023015"/>
    </source>
</evidence>
<organism evidence="8 9">
    <name type="scientific">Enterococcus phoeniculicola ATCC BAA-412</name>
    <dbReference type="NCBI Taxonomy" id="1158610"/>
    <lineage>
        <taxon>Bacteria</taxon>
        <taxon>Bacillati</taxon>
        <taxon>Bacillota</taxon>
        <taxon>Bacilli</taxon>
        <taxon>Lactobacillales</taxon>
        <taxon>Enterococcaceae</taxon>
        <taxon>Enterococcus</taxon>
    </lineage>
</organism>
<dbReference type="GO" id="GO:0000160">
    <property type="term" value="P:phosphorelay signal transduction system"/>
    <property type="evidence" value="ECO:0007669"/>
    <property type="project" value="InterPro"/>
</dbReference>